<protein>
    <submittedName>
        <fullName evidence="1">Uncharacterized protein</fullName>
    </submittedName>
</protein>
<reference evidence="1 2" key="1">
    <citation type="submission" date="2020-02" db="EMBL/GenBank/DDBJ databases">
        <title>Draft genome sequence of Haematococcus lacustris strain NIES-144.</title>
        <authorList>
            <person name="Morimoto D."/>
            <person name="Nakagawa S."/>
            <person name="Yoshida T."/>
            <person name="Sawayama S."/>
        </authorList>
    </citation>
    <scope>NUCLEOTIDE SEQUENCE [LARGE SCALE GENOMIC DNA]</scope>
    <source>
        <strain evidence="1 2">NIES-144</strain>
    </source>
</reference>
<sequence length="134" mass="14468">MAPCTVTAGQAGKLPGRLLLKAPWSQSLLPSPQACLQDGWCSTSTRCWQQQTNQPVVLQWPPHQGREQPSPPSPLAPGLVALESLGHAAALVTFKAIITCRQLLRARGRDLAVVLETEERWLGPGRPVDSTVCN</sequence>
<name>A0A699YFC7_HAELA</name>
<proteinExistence type="predicted"/>
<dbReference type="Proteomes" id="UP000485058">
    <property type="component" value="Unassembled WGS sequence"/>
</dbReference>
<accession>A0A699YFC7</accession>
<evidence type="ECO:0000313" key="2">
    <source>
        <dbReference type="Proteomes" id="UP000485058"/>
    </source>
</evidence>
<feature type="non-terminal residue" evidence="1">
    <location>
        <position position="134"/>
    </location>
</feature>
<evidence type="ECO:0000313" key="1">
    <source>
        <dbReference type="EMBL" id="GFH08870.1"/>
    </source>
</evidence>
<keyword evidence="2" id="KW-1185">Reference proteome</keyword>
<organism evidence="1 2">
    <name type="scientific">Haematococcus lacustris</name>
    <name type="common">Green alga</name>
    <name type="synonym">Haematococcus pluvialis</name>
    <dbReference type="NCBI Taxonomy" id="44745"/>
    <lineage>
        <taxon>Eukaryota</taxon>
        <taxon>Viridiplantae</taxon>
        <taxon>Chlorophyta</taxon>
        <taxon>core chlorophytes</taxon>
        <taxon>Chlorophyceae</taxon>
        <taxon>CS clade</taxon>
        <taxon>Chlamydomonadales</taxon>
        <taxon>Haematococcaceae</taxon>
        <taxon>Haematococcus</taxon>
    </lineage>
</organism>
<gene>
    <name evidence="1" type="ORF">HaLaN_03906</name>
</gene>
<dbReference type="EMBL" id="BLLF01000191">
    <property type="protein sequence ID" value="GFH08870.1"/>
    <property type="molecule type" value="Genomic_DNA"/>
</dbReference>
<feature type="non-terminal residue" evidence="1">
    <location>
        <position position="1"/>
    </location>
</feature>
<dbReference type="AlphaFoldDB" id="A0A699YFC7"/>
<comment type="caution">
    <text evidence="1">The sequence shown here is derived from an EMBL/GenBank/DDBJ whole genome shotgun (WGS) entry which is preliminary data.</text>
</comment>